<feature type="transmembrane region" description="Helical" evidence="1">
    <location>
        <begin position="113"/>
        <end position="135"/>
    </location>
</feature>
<dbReference type="AlphaFoldDB" id="A0A3L7AN32"/>
<feature type="transmembrane region" description="Helical" evidence="1">
    <location>
        <begin position="79"/>
        <end position="101"/>
    </location>
</feature>
<protein>
    <submittedName>
        <fullName evidence="2">Uncharacterized protein</fullName>
    </submittedName>
</protein>
<evidence type="ECO:0000256" key="1">
    <source>
        <dbReference type="SAM" id="Phobius"/>
    </source>
</evidence>
<evidence type="ECO:0000313" key="3">
    <source>
        <dbReference type="EMBL" id="RLP84607.1"/>
    </source>
</evidence>
<dbReference type="EMBL" id="RCUY01000011">
    <property type="protein sequence ID" value="RLP80822.1"/>
    <property type="molecule type" value="Genomic_DNA"/>
</dbReference>
<reference evidence="2 4" key="1">
    <citation type="submission" date="2018-10" db="EMBL/GenBank/DDBJ databases">
        <authorList>
            <person name="Li J."/>
        </authorList>
    </citation>
    <scope>NUCLEOTIDE SEQUENCE [LARGE SCALE GENOMIC DNA]</scope>
    <source>
        <strain evidence="2 4">JCM 11654</strain>
    </source>
</reference>
<feature type="transmembrane region" description="Helical" evidence="1">
    <location>
        <begin position="147"/>
        <end position="168"/>
    </location>
</feature>
<dbReference type="Proteomes" id="UP000269438">
    <property type="component" value="Unassembled WGS sequence"/>
</dbReference>
<comment type="caution">
    <text evidence="2">The sequence shown here is derived from an EMBL/GenBank/DDBJ whole genome shotgun (WGS) entry which is preliminary data.</text>
</comment>
<keyword evidence="1" id="KW-0812">Transmembrane</keyword>
<sequence length="171" mass="18202">MKRPPVIVLDPLEIISRLLAGTLYIFAVLAILTWTKGLGPLYEFTGGNLDGLRGWTLTYGVSMALLAGTLLIPVPGGRMLVSPLALVVVGAGCIVLLEIFGNPGPLTAYSSEWWGALLFNSIFVLYPVLAVLGFIRSVIPHRVTRRVLACVFLALGPVTIATLALLTVSTS</sequence>
<keyword evidence="4" id="KW-1185">Reference proteome</keyword>
<dbReference type="EMBL" id="RCUY01000001">
    <property type="protein sequence ID" value="RLP84607.1"/>
    <property type="molecule type" value="Genomic_DNA"/>
</dbReference>
<organism evidence="2 4">
    <name type="scientific">Mycetocola lacteus</name>
    <dbReference type="NCBI Taxonomy" id="76637"/>
    <lineage>
        <taxon>Bacteria</taxon>
        <taxon>Bacillati</taxon>
        <taxon>Actinomycetota</taxon>
        <taxon>Actinomycetes</taxon>
        <taxon>Micrococcales</taxon>
        <taxon>Microbacteriaceae</taxon>
        <taxon>Mycetocola</taxon>
    </lineage>
</organism>
<evidence type="ECO:0000313" key="2">
    <source>
        <dbReference type="EMBL" id="RLP80822.1"/>
    </source>
</evidence>
<gene>
    <name evidence="3" type="ORF">D9V34_00995</name>
    <name evidence="2" type="ORF">D9V34_13290</name>
</gene>
<evidence type="ECO:0000313" key="4">
    <source>
        <dbReference type="Proteomes" id="UP000269438"/>
    </source>
</evidence>
<keyword evidence="1" id="KW-0472">Membrane</keyword>
<keyword evidence="1" id="KW-1133">Transmembrane helix</keyword>
<accession>A0A3L7AN32</accession>
<feature type="transmembrane region" description="Helical" evidence="1">
    <location>
        <begin position="54"/>
        <end position="72"/>
    </location>
</feature>
<proteinExistence type="predicted"/>
<feature type="transmembrane region" description="Helical" evidence="1">
    <location>
        <begin position="12"/>
        <end position="34"/>
    </location>
</feature>
<name>A0A3L7AN32_9MICO</name>